<gene>
    <name evidence="5" type="ORF">CH330_05165</name>
</gene>
<dbReference type="SUPFAM" id="SSF49764">
    <property type="entry name" value="HSP20-like chaperones"/>
    <property type="match status" value="1"/>
</dbReference>
<reference evidence="5 6" key="1">
    <citation type="submission" date="2017-07" db="EMBL/GenBank/DDBJ databases">
        <title>Recovery of genomes from metagenomes via a dereplication, aggregation, and scoring strategy.</title>
        <authorList>
            <person name="Sieber C.M."/>
            <person name="Probst A.J."/>
            <person name="Sharrar A."/>
            <person name="Thomas B.C."/>
            <person name="Hess M."/>
            <person name="Tringe S.G."/>
            <person name="Banfield J.F."/>
        </authorList>
    </citation>
    <scope>NUCLEOTIDE SEQUENCE [LARGE SCALE GENOMIC DNA]</scope>
    <source>
        <strain evidence="5">JGI_Cruoil_03_51_56</strain>
    </source>
</reference>
<dbReference type="PROSITE" id="PS51203">
    <property type="entry name" value="CS"/>
    <property type="match status" value="1"/>
</dbReference>
<dbReference type="CDD" id="cd06464">
    <property type="entry name" value="ACD_sHsps-like"/>
    <property type="match status" value="1"/>
</dbReference>
<organism evidence="5 6">
    <name type="scientific">candidate division WOR-3 bacterium JGI_Cruoil_03_51_56</name>
    <dbReference type="NCBI Taxonomy" id="1973747"/>
    <lineage>
        <taxon>Bacteria</taxon>
        <taxon>Bacteria division WOR-3</taxon>
    </lineage>
</organism>
<sequence>MAKKLMPWDPFREIDSLRGDMERLFDSMLGRYPHERVEGLWAPPVDVEETENAILVRAELPGMKKKDIKISLSGDTLCISGERKHKSEEKGRTFHRIEQVYGKFQRSLLLPADVVADKAKASYKNGILELSLPKSEQAKAREIAIETD</sequence>
<dbReference type="PROSITE" id="PS01031">
    <property type="entry name" value="SHSP"/>
    <property type="match status" value="1"/>
</dbReference>
<evidence type="ECO:0000256" key="1">
    <source>
        <dbReference type="PROSITE-ProRule" id="PRU00285"/>
    </source>
</evidence>
<dbReference type="PANTHER" id="PTHR11527">
    <property type="entry name" value="HEAT-SHOCK PROTEIN 20 FAMILY MEMBER"/>
    <property type="match status" value="1"/>
</dbReference>
<dbReference type="Proteomes" id="UP000215559">
    <property type="component" value="Unassembled WGS sequence"/>
</dbReference>
<dbReference type="Gene3D" id="2.60.40.790">
    <property type="match status" value="1"/>
</dbReference>
<feature type="domain" description="SHSP" evidence="3">
    <location>
        <begin position="36"/>
        <end position="148"/>
    </location>
</feature>
<accession>A0A235BTR6</accession>
<dbReference type="InterPro" id="IPR008978">
    <property type="entry name" value="HSP20-like_chaperone"/>
</dbReference>
<protein>
    <submittedName>
        <fullName evidence="5">Uncharacterized protein</fullName>
    </submittedName>
</protein>
<feature type="domain" description="CS" evidence="4">
    <location>
        <begin position="40"/>
        <end position="146"/>
    </location>
</feature>
<evidence type="ECO:0000313" key="6">
    <source>
        <dbReference type="Proteomes" id="UP000215559"/>
    </source>
</evidence>
<evidence type="ECO:0000259" key="4">
    <source>
        <dbReference type="PROSITE" id="PS51203"/>
    </source>
</evidence>
<comment type="caution">
    <text evidence="5">The sequence shown here is derived from an EMBL/GenBank/DDBJ whole genome shotgun (WGS) entry which is preliminary data.</text>
</comment>
<evidence type="ECO:0000256" key="2">
    <source>
        <dbReference type="RuleBase" id="RU003616"/>
    </source>
</evidence>
<dbReference type="InterPro" id="IPR031107">
    <property type="entry name" value="Small_HSP"/>
</dbReference>
<proteinExistence type="inferred from homology"/>
<dbReference type="InterPro" id="IPR007052">
    <property type="entry name" value="CS_dom"/>
</dbReference>
<dbReference type="Pfam" id="PF00011">
    <property type="entry name" value="HSP20"/>
    <property type="match status" value="1"/>
</dbReference>
<name>A0A235BTR6_UNCW3</name>
<dbReference type="EMBL" id="NOZP01000090">
    <property type="protein sequence ID" value="OYD15624.1"/>
    <property type="molecule type" value="Genomic_DNA"/>
</dbReference>
<evidence type="ECO:0000259" key="3">
    <source>
        <dbReference type="PROSITE" id="PS01031"/>
    </source>
</evidence>
<dbReference type="InterPro" id="IPR002068">
    <property type="entry name" value="A-crystallin/Hsp20_dom"/>
</dbReference>
<dbReference type="AlphaFoldDB" id="A0A235BTR6"/>
<evidence type="ECO:0000313" key="5">
    <source>
        <dbReference type="EMBL" id="OYD15624.1"/>
    </source>
</evidence>
<comment type="similarity">
    <text evidence="1 2">Belongs to the small heat shock protein (HSP20) family.</text>
</comment>